<feature type="compositionally biased region" description="Basic and acidic residues" evidence="1">
    <location>
        <begin position="33"/>
        <end position="52"/>
    </location>
</feature>
<sequence length="129" mass="13492">MRFGSFIGVVGVIIALLALGRDYYGITYQPDDGGLHVDIGRRPDPDRSEVKPVPRPRRTTPVARDGVQPKTVTEEPQIIVSPSETAAPPSDPPTETPTSAPAENPGPTFTDPNGEPGGEPGGETATPAP</sequence>
<evidence type="ECO:0000313" key="2">
    <source>
        <dbReference type="EMBL" id="SNY41599.1"/>
    </source>
</evidence>
<proteinExistence type="predicted"/>
<accession>A0A285I0X2</accession>
<dbReference type="AlphaFoldDB" id="A0A285I0X2"/>
<evidence type="ECO:0000256" key="1">
    <source>
        <dbReference type="SAM" id="MobiDB-lite"/>
    </source>
</evidence>
<gene>
    <name evidence="2" type="ORF">SAMN05421748_106185</name>
</gene>
<keyword evidence="3" id="KW-1185">Reference proteome</keyword>
<name>A0A285I0X2_9ACTN</name>
<dbReference type="Proteomes" id="UP000219612">
    <property type="component" value="Unassembled WGS sequence"/>
</dbReference>
<protein>
    <submittedName>
        <fullName evidence="2">Uncharacterized protein</fullName>
    </submittedName>
</protein>
<organism evidence="2 3">
    <name type="scientific">Paractinoplanes atraurantiacus</name>
    <dbReference type="NCBI Taxonomy" id="1036182"/>
    <lineage>
        <taxon>Bacteria</taxon>
        <taxon>Bacillati</taxon>
        <taxon>Actinomycetota</taxon>
        <taxon>Actinomycetes</taxon>
        <taxon>Micromonosporales</taxon>
        <taxon>Micromonosporaceae</taxon>
        <taxon>Paractinoplanes</taxon>
    </lineage>
</organism>
<evidence type="ECO:0000313" key="3">
    <source>
        <dbReference type="Proteomes" id="UP000219612"/>
    </source>
</evidence>
<dbReference type="EMBL" id="OBDY01000006">
    <property type="protein sequence ID" value="SNY41599.1"/>
    <property type="molecule type" value="Genomic_DNA"/>
</dbReference>
<feature type="region of interest" description="Disordered" evidence="1">
    <location>
        <begin position="27"/>
        <end position="129"/>
    </location>
</feature>
<reference evidence="2 3" key="1">
    <citation type="submission" date="2017-09" db="EMBL/GenBank/DDBJ databases">
        <authorList>
            <person name="Ehlers B."/>
            <person name="Leendertz F.H."/>
        </authorList>
    </citation>
    <scope>NUCLEOTIDE SEQUENCE [LARGE SCALE GENOMIC DNA]</scope>
    <source>
        <strain evidence="2 3">CGMCC 4.6857</strain>
    </source>
</reference>
<dbReference type="RefSeq" id="WP_097321002.1">
    <property type="nucleotide sequence ID" value="NZ_OBDY01000006.1"/>
</dbReference>